<keyword evidence="2" id="KW-1015">Disulfide bond</keyword>
<feature type="active site" evidence="3">
    <location>
        <position position="54"/>
    </location>
</feature>
<name>A0AAV2TU43_CALDB</name>
<dbReference type="InterPro" id="IPR036430">
    <property type="entry name" value="RNase_T2-like_sf"/>
</dbReference>
<dbReference type="Gene3D" id="3.90.730.10">
    <property type="entry name" value="Ribonuclease T2-like"/>
    <property type="match status" value="1"/>
</dbReference>
<dbReference type="InterPro" id="IPR001568">
    <property type="entry name" value="RNase_T2-like"/>
</dbReference>
<dbReference type="PANTHER" id="PTHR11240:SF22">
    <property type="entry name" value="RIBONUCLEASE T2"/>
    <property type="match status" value="1"/>
</dbReference>
<dbReference type="GO" id="GO:0033897">
    <property type="term" value="F:ribonuclease T2 activity"/>
    <property type="evidence" value="ECO:0007669"/>
    <property type="project" value="InterPro"/>
</dbReference>
<dbReference type="Pfam" id="PF00445">
    <property type="entry name" value="Ribonuclease_T2"/>
    <property type="match status" value="1"/>
</dbReference>
<evidence type="ECO:0000256" key="3">
    <source>
        <dbReference type="PIRSR" id="PIRSR633697-1"/>
    </source>
</evidence>
<organism evidence="6 7">
    <name type="scientific">Calicophoron daubneyi</name>
    <name type="common">Rumen fluke</name>
    <name type="synonym">Paramphistomum daubneyi</name>
    <dbReference type="NCBI Taxonomy" id="300641"/>
    <lineage>
        <taxon>Eukaryota</taxon>
        <taxon>Metazoa</taxon>
        <taxon>Spiralia</taxon>
        <taxon>Lophotrochozoa</taxon>
        <taxon>Platyhelminthes</taxon>
        <taxon>Trematoda</taxon>
        <taxon>Digenea</taxon>
        <taxon>Plagiorchiida</taxon>
        <taxon>Pronocephalata</taxon>
        <taxon>Paramphistomoidea</taxon>
        <taxon>Paramphistomidae</taxon>
        <taxon>Calicophoron</taxon>
    </lineage>
</organism>
<dbReference type="GO" id="GO:0005576">
    <property type="term" value="C:extracellular region"/>
    <property type="evidence" value="ECO:0007669"/>
    <property type="project" value="TreeGrafter"/>
</dbReference>
<proteinExistence type="inferred from homology"/>
<dbReference type="PROSITE" id="PS00531">
    <property type="entry name" value="RNASE_T2_2"/>
    <property type="match status" value="1"/>
</dbReference>
<dbReference type="PANTHER" id="PTHR11240">
    <property type="entry name" value="RIBONUCLEASE T2"/>
    <property type="match status" value="1"/>
</dbReference>
<dbReference type="EMBL" id="CAXLJL010000601">
    <property type="protein sequence ID" value="CAL5139436.1"/>
    <property type="molecule type" value="Genomic_DNA"/>
</dbReference>
<feature type="chain" id="PRO_5043999490" evidence="5">
    <location>
        <begin position="21"/>
        <end position="228"/>
    </location>
</feature>
<keyword evidence="5" id="KW-0732">Signal</keyword>
<dbReference type="GO" id="GO:0003723">
    <property type="term" value="F:RNA binding"/>
    <property type="evidence" value="ECO:0007669"/>
    <property type="project" value="InterPro"/>
</dbReference>
<dbReference type="InterPro" id="IPR018188">
    <property type="entry name" value="RNase_T2_His_AS_1"/>
</dbReference>
<dbReference type="InterPro" id="IPR033697">
    <property type="entry name" value="Ribonuclease_T2_eukaryotic"/>
</dbReference>
<feature type="active site" evidence="3">
    <location>
        <position position="104"/>
    </location>
</feature>
<dbReference type="CDD" id="cd01061">
    <property type="entry name" value="RNase_T2_euk"/>
    <property type="match status" value="1"/>
</dbReference>
<protein>
    <submittedName>
        <fullName evidence="6">Uncharacterized protein</fullName>
    </submittedName>
</protein>
<evidence type="ECO:0000256" key="5">
    <source>
        <dbReference type="SAM" id="SignalP"/>
    </source>
</evidence>
<evidence type="ECO:0000256" key="2">
    <source>
        <dbReference type="ARBA" id="ARBA00023157"/>
    </source>
</evidence>
<dbReference type="SUPFAM" id="SSF55895">
    <property type="entry name" value="Ribonuclease Rh-like"/>
    <property type="match status" value="1"/>
</dbReference>
<dbReference type="AlphaFoldDB" id="A0AAV2TU43"/>
<comment type="similarity">
    <text evidence="1 4">Belongs to the RNase T2 family.</text>
</comment>
<evidence type="ECO:0000256" key="4">
    <source>
        <dbReference type="RuleBase" id="RU004328"/>
    </source>
</evidence>
<accession>A0AAV2TU43</accession>
<dbReference type="Proteomes" id="UP001497525">
    <property type="component" value="Unassembled WGS sequence"/>
</dbReference>
<dbReference type="PROSITE" id="PS00530">
    <property type="entry name" value="RNASE_T2_1"/>
    <property type="match status" value="1"/>
</dbReference>
<evidence type="ECO:0000313" key="6">
    <source>
        <dbReference type="EMBL" id="CAL5139436.1"/>
    </source>
</evidence>
<gene>
    <name evidence="6" type="ORF">CDAUBV1_LOCUS14453</name>
</gene>
<dbReference type="GO" id="GO:0006401">
    <property type="term" value="P:RNA catabolic process"/>
    <property type="evidence" value="ECO:0007669"/>
    <property type="project" value="TreeGrafter"/>
</dbReference>
<evidence type="ECO:0000256" key="1">
    <source>
        <dbReference type="ARBA" id="ARBA00007469"/>
    </source>
</evidence>
<feature type="active site" evidence="3">
    <location>
        <position position="108"/>
    </location>
</feature>
<feature type="signal peptide" evidence="5">
    <location>
        <begin position="1"/>
        <end position="20"/>
    </location>
</feature>
<reference evidence="6" key="1">
    <citation type="submission" date="2024-06" db="EMBL/GenBank/DDBJ databases">
        <authorList>
            <person name="Liu X."/>
            <person name="Lenzi L."/>
            <person name="Haldenby T S."/>
            <person name="Uol C."/>
        </authorList>
    </citation>
    <scope>NUCLEOTIDE SEQUENCE</scope>
</reference>
<comment type="caution">
    <text evidence="6">The sequence shown here is derived from an EMBL/GenBank/DDBJ whole genome shotgun (WGS) entry which is preliminary data.</text>
</comment>
<evidence type="ECO:0000313" key="7">
    <source>
        <dbReference type="Proteomes" id="UP001497525"/>
    </source>
</evidence>
<sequence length="228" mass="26155">MYRHIFALSLLLSTVGLGLGLHWDYLTFTQTWPMSFCNFSRCRKIPQPVDFTIHGLWPDPYIKSSQCNPAPEFDETKLEPIKSELSKYWPNFASPGSPSFWKYEYDKHGKCALEDSLLSTELKYFNTSLVLRRKLDLKNKLAAQGIIPSNTTVYQRDDFLDALKEALGVSVEIRCLKAKKKMAIIDEVRVCFNPALEMIDCDNYGYEMENGKSTIPCPSTFMFPSSPY</sequence>
<dbReference type="InterPro" id="IPR033130">
    <property type="entry name" value="RNase_T2_His_AS_2"/>
</dbReference>